<sequence length="385" mass="42011">MLLIHGNILTMEDMNYPDGFLQIEDGVIKAIGPMSEVPADETVVDLDGKTVLPGFVDAHTHLGMWEDGLGFEGDDGNESTDPVTPQLRAIDALNPLDRTFEEARMGGVTTVLTGPGSANPISGQWAAVKTYGRRIDDMVIDPAIGMKFALGENPKTVYNEKNVTPMTRMATASLIREQLKKAERYLDDKERADEEEDYDLPEYDAKCEALIPVLEREQKAFFHAHRADDIFTAIRIAKEFKLDYVIVHCTEGHLVRDILAAEKVKAIAGPILCDRSKPELKNLSVEGPALLHEAGIHAALCTDHPVIPIQYLPLCAGLCMGAGLEREEALKAITIYAAEAAGIDDKVGSLAPGKDADLVIYEEDADPCGPYARPSMVFINGQQVV</sequence>
<evidence type="ECO:0000259" key="1">
    <source>
        <dbReference type="Pfam" id="PF01979"/>
    </source>
</evidence>
<dbReference type="EMBL" id="DVJP01000073">
    <property type="protein sequence ID" value="HIS77321.1"/>
    <property type="molecule type" value="Genomic_DNA"/>
</dbReference>
<name>A0A9D1FNY5_9FIRM</name>
<dbReference type="CDD" id="cd01309">
    <property type="entry name" value="Met_dep_hydrolase_C"/>
    <property type="match status" value="1"/>
</dbReference>
<reference evidence="2" key="1">
    <citation type="submission" date="2020-10" db="EMBL/GenBank/DDBJ databases">
        <authorList>
            <person name="Gilroy R."/>
        </authorList>
    </citation>
    <scope>NUCLEOTIDE SEQUENCE</scope>
    <source>
        <strain evidence="2">CHK199-13235</strain>
    </source>
</reference>
<comment type="caution">
    <text evidence="2">The sequence shown here is derived from an EMBL/GenBank/DDBJ whole genome shotgun (WGS) entry which is preliminary data.</text>
</comment>
<dbReference type="InterPro" id="IPR006680">
    <property type="entry name" value="Amidohydro-rel"/>
</dbReference>
<dbReference type="Proteomes" id="UP000824002">
    <property type="component" value="Unassembled WGS sequence"/>
</dbReference>
<gene>
    <name evidence="2" type="ORF">IAB51_11045</name>
</gene>
<dbReference type="PANTHER" id="PTHR43135:SF3">
    <property type="entry name" value="ALPHA-D-RIBOSE 1-METHYLPHOSPHONATE 5-TRIPHOSPHATE DIPHOSPHATASE"/>
    <property type="match status" value="1"/>
</dbReference>
<reference evidence="2" key="2">
    <citation type="journal article" date="2021" name="PeerJ">
        <title>Extensive microbial diversity within the chicken gut microbiome revealed by metagenomics and culture.</title>
        <authorList>
            <person name="Gilroy R."/>
            <person name="Ravi A."/>
            <person name="Getino M."/>
            <person name="Pursley I."/>
            <person name="Horton D.L."/>
            <person name="Alikhan N.F."/>
            <person name="Baker D."/>
            <person name="Gharbi K."/>
            <person name="Hall N."/>
            <person name="Watson M."/>
            <person name="Adriaenssens E.M."/>
            <person name="Foster-Nyarko E."/>
            <person name="Jarju S."/>
            <person name="Secka A."/>
            <person name="Antonio M."/>
            <person name="Oren A."/>
            <person name="Chaudhuri R.R."/>
            <person name="La Ragione R."/>
            <person name="Hildebrand F."/>
            <person name="Pallen M.J."/>
        </authorList>
    </citation>
    <scope>NUCLEOTIDE SEQUENCE</scope>
    <source>
        <strain evidence="2">CHK199-13235</strain>
    </source>
</reference>
<dbReference type="InterPro" id="IPR011059">
    <property type="entry name" value="Metal-dep_hydrolase_composite"/>
</dbReference>
<protein>
    <submittedName>
        <fullName evidence="2">Amidohydrolase</fullName>
    </submittedName>
</protein>
<dbReference type="Pfam" id="PF01979">
    <property type="entry name" value="Amidohydro_1"/>
    <property type="match status" value="1"/>
</dbReference>
<evidence type="ECO:0000313" key="2">
    <source>
        <dbReference type="EMBL" id="HIS77321.1"/>
    </source>
</evidence>
<dbReference type="SUPFAM" id="SSF51556">
    <property type="entry name" value="Metallo-dependent hydrolases"/>
    <property type="match status" value="1"/>
</dbReference>
<evidence type="ECO:0000313" key="3">
    <source>
        <dbReference type="Proteomes" id="UP000824002"/>
    </source>
</evidence>
<dbReference type="GO" id="GO:0016810">
    <property type="term" value="F:hydrolase activity, acting on carbon-nitrogen (but not peptide) bonds"/>
    <property type="evidence" value="ECO:0007669"/>
    <property type="project" value="InterPro"/>
</dbReference>
<dbReference type="PANTHER" id="PTHR43135">
    <property type="entry name" value="ALPHA-D-RIBOSE 1-METHYLPHOSPHONATE 5-TRIPHOSPHATE DIPHOSPHATASE"/>
    <property type="match status" value="1"/>
</dbReference>
<organism evidence="2 3">
    <name type="scientific">Candidatus Merdivicinus excrementipullorum</name>
    <dbReference type="NCBI Taxonomy" id="2840867"/>
    <lineage>
        <taxon>Bacteria</taxon>
        <taxon>Bacillati</taxon>
        <taxon>Bacillota</taxon>
        <taxon>Clostridia</taxon>
        <taxon>Eubacteriales</taxon>
        <taxon>Oscillospiraceae</taxon>
        <taxon>Oscillospiraceae incertae sedis</taxon>
        <taxon>Candidatus Merdivicinus</taxon>
    </lineage>
</organism>
<dbReference type="InterPro" id="IPR051781">
    <property type="entry name" value="Metallo-dep_Hydrolase"/>
</dbReference>
<dbReference type="AlphaFoldDB" id="A0A9D1FNY5"/>
<feature type="domain" description="Amidohydrolase-related" evidence="1">
    <location>
        <begin position="50"/>
        <end position="384"/>
    </location>
</feature>
<dbReference type="InterPro" id="IPR032466">
    <property type="entry name" value="Metal_Hydrolase"/>
</dbReference>
<proteinExistence type="predicted"/>
<dbReference type="Gene3D" id="3.20.20.140">
    <property type="entry name" value="Metal-dependent hydrolases"/>
    <property type="match status" value="1"/>
</dbReference>
<accession>A0A9D1FNY5</accession>
<dbReference type="SUPFAM" id="SSF51338">
    <property type="entry name" value="Composite domain of metallo-dependent hydrolases"/>
    <property type="match status" value="1"/>
</dbReference>